<accession>A0ABV7YIC7</accession>
<evidence type="ECO:0000313" key="2">
    <source>
        <dbReference type="Proteomes" id="UP001595699"/>
    </source>
</evidence>
<organism evidence="1 2">
    <name type="scientific">Tenggerimyces flavus</name>
    <dbReference type="NCBI Taxonomy" id="1708749"/>
    <lineage>
        <taxon>Bacteria</taxon>
        <taxon>Bacillati</taxon>
        <taxon>Actinomycetota</taxon>
        <taxon>Actinomycetes</taxon>
        <taxon>Propionibacteriales</taxon>
        <taxon>Nocardioidaceae</taxon>
        <taxon>Tenggerimyces</taxon>
    </lineage>
</organism>
<dbReference type="RefSeq" id="WP_205119174.1">
    <property type="nucleotide sequence ID" value="NZ_JAFBCM010000001.1"/>
</dbReference>
<dbReference type="InterPro" id="IPR011990">
    <property type="entry name" value="TPR-like_helical_dom_sf"/>
</dbReference>
<dbReference type="SUPFAM" id="SSF48452">
    <property type="entry name" value="TPR-like"/>
    <property type="match status" value="1"/>
</dbReference>
<keyword evidence="2" id="KW-1185">Reference proteome</keyword>
<dbReference type="EMBL" id="JBHRZH010000036">
    <property type="protein sequence ID" value="MFC3765110.1"/>
    <property type="molecule type" value="Genomic_DNA"/>
</dbReference>
<reference evidence="2" key="1">
    <citation type="journal article" date="2019" name="Int. J. Syst. Evol. Microbiol.">
        <title>The Global Catalogue of Microorganisms (GCM) 10K type strain sequencing project: providing services to taxonomists for standard genome sequencing and annotation.</title>
        <authorList>
            <consortium name="The Broad Institute Genomics Platform"/>
            <consortium name="The Broad Institute Genome Sequencing Center for Infectious Disease"/>
            <person name="Wu L."/>
            <person name="Ma J."/>
        </authorList>
    </citation>
    <scope>NUCLEOTIDE SEQUENCE [LARGE SCALE GENOMIC DNA]</scope>
    <source>
        <strain evidence="2">CGMCC 4.7241</strain>
    </source>
</reference>
<comment type="caution">
    <text evidence="1">The sequence shown here is derived from an EMBL/GenBank/DDBJ whole genome shotgun (WGS) entry which is preliminary data.</text>
</comment>
<sequence length="142" mass="15146">MEQQRTGTGSPSTGQPGGDVYDWYRRGLDLLSRGEAAAAAQVLAHARAAEPASHSIREALARALFNCRQFAESAQTFEGLVEENPADDYAHFGLGLALSRMGQHQTAVGHLAIAAAMRPGAKPYSTALRQVRATLKAREAAE</sequence>
<gene>
    <name evidence="1" type="ORF">ACFOUW_30035</name>
</gene>
<proteinExistence type="predicted"/>
<evidence type="ECO:0000313" key="1">
    <source>
        <dbReference type="EMBL" id="MFC3765110.1"/>
    </source>
</evidence>
<dbReference type="Gene3D" id="1.25.40.10">
    <property type="entry name" value="Tetratricopeptide repeat domain"/>
    <property type="match status" value="1"/>
</dbReference>
<dbReference type="Proteomes" id="UP001595699">
    <property type="component" value="Unassembled WGS sequence"/>
</dbReference>
<dbReference type="Pfam" id="PF14559">
    <property type="entry name" value="TPR_19"/>
    <property type="match status" value="1"/>
</dbReference>
<protein>
    <submittedName>
        <fullName evidence="1">Tetratricopeptide repeat protein</fullName>
    </submittedName>
</protein>
<name>A0ABV7YIC7_9ACTN</name>